<gene>
    <name evidence="5" type="ordered locus">Snas_1172</name>
</gene>
<organism evidence="5 6">
    <name type="scientific">Stackebrandtia nassauensis (strain DSM 44728 / CIP 108903 / NRRL B-16338 / NBRC 102104 / LLR-40K-21)</name>
    <dbReference type="NCBI Taxonomy" id="446470"/>
    <lineage>
        <taxon>Bacteria</taxon>
        <taxon>Bacillati</taxon>
        <taxon>Actinomycetota</taxon>
        <taxon>Actinomycetes</taxon>
        <taxon>Glycomycetales</taxon>
        <taxon>Glycomycetaceae</taxon>
        <taxon>Stackebrandtia</taxon>
    </lineage>
</organism>
<feature type="compositionally biased region" description="Low complexity" evidence="1">
    <location>
        <begin position="351"/>
        <end position="360"/>
    </location>
</feature>
<evidence type="ECO:0000313" key="5">
    <source>
        <dbReference type="EMBL" id="ADD40882.1"/>
    </source>
</evidence>
<keyword evidence="6" id="KW-1185">Reference proteome</keyword>
<sequence length="377" mass="39407">MRRANVAKLTAVIAAAALAGCSSAPLPGGEGGDGYQVAIEFADVTDLVPYSTVKVDDVTVGQVEEITVSEKWTAKVKIRVNDDVELPRNAIAALRQTSLLGEKFVELAPPTESKPAGSLSEGDSIPLSRTDKGAEVEEVLGAVALVLQGGGLEQLRTINTELSDMMQGREGEIKDSLGELDTFMTSLDDQREDIVTALEALEKLSGDLADQKETIGEALDAIAPGVTTLAKQKGMITEAITALGELGEVGSDVIEQSGDETVAILQDLQPVLENLVKAGDHFPQGLELAGSYPFPPNVSETIEDDFVNLYITLDGSLENVLGNTLGEKPIKQADPDNPESTPGGTEGGGIDPITGGIDDLLGGGITGDEDEDEEEAP</sequence>
<dbReference type="RefSeq" id="WP_013016453.1">
    <property type="nucleotide sequence ID" value="NC_013947.1"/>
</dbReference>
<reference evidence="5 6" key="1">
    <citation type="journal article" date="2009" name="Stand. Genomic Sci.">
        <title>Complete genome sequence of Stackebrandtia nassauensis type strain (LLR-40K-21).</title>
        <authorList>
            <person name="Munk C."/>
            <person name="Lapidus A."/>
            <person name="Copeland A."/>
            <person name="Jando M."/>
            <person name="Mayilraj S."/>
            <person name="Glavina Del Rio T."/>
            <person name="Nolan M."/>
            <person name="Chen F."/>
            <person name="Lucas S."/>
            <person name="Tice H."/>
            <person name="Cheng J.F."/>
            <person name="Han C."/>
            <person name="Detter J.C."/>
            <person name="Bruce D."/>
            <person name="Goodwin L."/>
            <person name="Chain P."/>
            <person name="Pitluck S."/>
            <person name="Goker M."/>
            <person name="Ovchinikova G."/>
            <person name="Pati A."/>
            <person name="Ivanova N."/>
            <person name="Mavromatis K."/>
            <person name="Chen A."/>
            <person name="Palaniappan K."/>
            <person name="Land M."/>
            <person name="Hauser L."/>
            <person name="Chang Y.J."/>
            <person name="Jeffries C.D."/>
            <person name="Bristow J."/>
            <person name="Eisen J.A."/>
            <person name="Markowitz V."/>
            <person name="Hugenholtz P."/>
            <person name="Kyrpides N.C."/>
            <person name="Klenk H.P."/>
        </authorList>
    </citation>
    <scope>NUCLEOTIDE SEQUENCE [LARGE SCALE GENOMIC DNA]</scope>
    <source>
        <strain evidence="6">DSM 44728 / CIP 108903 / NRRL B-16338 / NBRC 102104 / LLR-40K-21</strain>
    </source>
</reference>
<feature type="signal peptide" evidence="2">
    <location>
        <begin position="1"/>
        <end position="24"/>
    </location>
</feature>
<keyword evidence="2" id="KW-0732">Signal</keyword>
<dbReference type="InterPro" id="IPR024516">
    <property type="entry name" value="Mce_C"/>
</dbReference>
<dbReference type="eggNOG" id="COG1463">
    <property type="taxonomic scope" value="Bacteria"/>
</dbReference>
<feature type="region of interest" description="Disordered" evidence="1">
    <location>
        <begin position="109"/>
        <end position="128"/>
    </location>
</feature>
<dbReference type="Pfam" id="PF02470">
    <property type="entry name" value="MlaD"/>
    <property type="match status" value="1"/>
</dbReference>
<accession>D3QB65</accession>
<dbReference type="EMBL" id="CP001778">
    <property type="protein sequence ID" value="ADD40882.1"/>
    <property type="molecule type" value="Genomic_DNA"/>
</dbReference>
<evidence type="ECO:0000256" key="2">
    <source>
        <dbReference type="SAM" id="SignalP"/>
    </source>
</evidence>
<dbReference type="PANTHER" id="PTHR33371">
    <property type="entry name" value="INTERMEMBRANE PHOSPHOLIPID TRANSPORT SYSTEM BINDING PROTEIN MLAD-RELATED"/>
    <property type="match status" value="1"/>
</dbReference>
<dbReference type="STRING" id="446470.Snas_1172"/>
<dbReference type="Proteomes" id="UP000000844">
    <property type="component" value="Chromosome"/>
</dbReference>
<evidence type="ECO:0000259" key="3">
    <source>
        <dbReference type="Pfam" id="PF02470"/>
    </source>
</evidence>
<dbReference type="Pfam" id="PF11887">
    <property type="entry name" value="Mce4_CUP1"/>
    <property type="match status" value="1"/>
</dbReference>
<dbReference type="KEGG" id="sna:Snas_1172"/>
<dbReference type="GO" id="GO:0005576">
    <property type="term" value="C:extracellular region"/>
    <property type="evidence" value="ECO:0007669"/>
    <property type="project" value="TreeGrafter"/>
</dbReference>
<feature type="region of interest" description="Disordered" evidence="1">
    <location>
        <begin position="327"/>
        <end position="377"/>
    </location>
</feature>
<feature type="chain" id="PRO_5003048833" evidence="2">
    <location>
        <begin position="25"/>
        <end position="377"/>
    </location>
</feature>
<dbReference type="InterPro" id="IPR005693">
    <property type="entry name" value="Mce"/>
</dbReference>
<dbReference type="PANTHER" id="PTHR33371:SF15">
    <property type="entry name" value="LIPOPROTEIN LPRN"/>
    <property type="match status" value="1"/>
</dbReference>
<dbReference type="HOGENOM" id="CLU_045966_2_0_11"/>
<name>D3QB65_STANL</name>
<dbReference type="PROSITE" id="PS51257">
    <property type="entry name" value="PROKAR_LIPOPROTEIN"/>
    <property type="match status" value="1"/>
</dbReference>
<feature type="domain" description="Mce/MlaD" evidence="3">
    <location>
        <begin position="33"/>
        <end position="110"/>
    </location>
</feature>
<proteinExistence type="predicted"/>
<feature type="compositionally biased region" description="Acidic residues" evidence="1">
    <location>
        <begin position="367"/>
        <end position="377"/>
    </location>
</feature>
<dbReference type="OrthoDB" id="9774928at2"/>
<dbReference type="AlphaFoldDB" id="D3QB65"/>
<dbReference type="InterPro" id="IPR003399">
    <property type="entry name" value="Mce/MlaD"/>
</dbReference>
<protein>
    <submittedName>
        <fullName evidence="5">Virulence factor Mce family protein</fullName>
    </submittedName>
</protein>
<dbReference type="NCBIfam" id="TIGR00996">
    <property type="entry name" value="Mtu_fam_mce"/>
    <property type="match status" value="1"/>
</dbReference>
<dbReference type="InterPro" id="IPR052336">
    <property type="entry name" value="MlaD_Phospholipid_Transporter"/>
</dbReference>
<evidence type="ECO:0000313" key="6">
    <source>
        <dbReference type="Proteomes" id="UP000000844"/>
    </source>
</evidence>
<feature type="domain" description="Mammalian cell entry C-terminal" evidence="4">
    <location>
        <begin position="118"/>
        <end position="282"/>
    </location>
</feature>
<evidence type="ECO:0000256" key="1">
    <source>
        <dbReference type="SAM" id="MobiDB-lite"/>
    </source>
</evidence>
<evidence type="ECO:0000259" key="4">
    <source>
        <dbReference type="Pfam" id="PF11887"/>
    </source>
</evidence>